<dbReference type="SUPFAM" id="SSF57701">
    <property type="entry name" value="Zn2/Cys6 DNA-binding domain"/>
    <property type="match status" value="1"/>
</dbReference>
<dbReference type="GO" id="GO:0003677">
    <property type="term" value="F:DNA binding"/>
    <property type="evidence" value="ECO:0007669"/>
    <property type="project" value="InterPro"/>
</dbReference>
<dbReference type="Pfam" id="PF00172">
    <property type="entry name" value="Zn_clus"/>
    <property type="match status" value="1"/>
</dbReference>
<comment type="subcellular location">
    <subcellularLocation>
        <location evidence="1">Nucleus</location>
    </subcellularLocation>
</comment>
<feature type="domain" description="Zn(2)-C6 fungal-type" evidence="5">
    <location>
        <begin position="16"/>
        <end position="44"/>
    </location>
</feature>
<dbReference type="PANTHER" id="PTHR31001:SF85">
    <property type="entry name" value="ZN(II)2CYS6 TRANSCRIPTION FACTOR (EUROFUNG)"/>
    <property type="match status" value="1"/>
</dbReference>
<dbReference type="InterPro" id="IPR001138">
    <property type="entry name" value="Zn2Cys6_DnaBD"/>
</dbReference>
<keyword evidence="2" id="KW-0479">Metal-binding</keyword>
<keyword evidence="3" id="KW-0539">Nucleus</keyword>
<dbReference type="InterPro" id="IPR050613">
    <property type="entry name" value="Sec_Metabolite_Reg"/>
</dbReference>
<feature type="region of interest" description="Disordered" evidence="4">
    <location>
        <begin position="79"/>
        <end position="108"/>
    </location>
</feature>
<evidence type="ECO:0000313" key="6">
    <source>
        <dbReference type="EMBL" id="KAH6897306.1"/>
    </source>
</evidence>
<dbReference type="Pfam" id="PF04082">
    <property type="entry name" value="Fungal_trans"/>
    <property type="match status" value="1"/>
</dbReference>
<dbReference type="Proteomes" id="UP000777438">
    <property type="component" value="Unassembled WGS sequence"/>
</dbReference>
<evidence type="ECO:0000256" key="4">
    <source>
        <dbReference type="SAM" id="MobiDB-lite"/>
    </source>
</evidence>
<dbReference type="PROSITE" id="PS50048">
    <property type="entry name" value="ZN2_CY6_FUNGAL_2"/>
    <property type="match status" value="1"/>
</dbReference>
<keyword evidence="7" id="KW-1185">Reference proteome</keyword>
<reference evidence="6 7" key="1">
    <citation type="journal article" date="2021" name="Nat. Commun.">
        <title>Genetic determinants of endophytism in the Arabidopsis root mycobiome.</title>
        <authorList>
            <person name="Mesny F."/>
            <person name="Miyauchi S."/>
            <person name="Thiergart T."/>
            <person name="Pickel B."/>
            <person name="Atanasova L."/>
            <person name="Karlsson M."/>
            <person name="Huettel B."/>
            <person name="Barry K.W."/>
            <person name="Haridas S."/>
            <person name="Chen C."/>
            <person name="Bauer D."/>
            <person name="Andreopoulos W."/>
            <person name="Pangilinan J."/>
            <person name="LaButti K."/>
            <person name="Riley R."/>
            <person name="Lipzen A."/>
            <person name="Clum A."/>
            <person name="Drula E."/>
            <person name="Henrissat B."/>
            <person name="Kohler A."/>
            <person name="Grigoriev I.V."/>
            <person name="Martin F.M."/>
            <person name="Hacquard S."/>
        </authorList>
    </citation>
    <scope>NUCLEOTIDE SEQUENCE [LARGE SCALE GENOMIC DNA]</scope>
    <source>
        <strain evidence="6 7">MPI-CAGE-CH-0241</strain>
    </source>
</reference>
<proteinExistence type="predicted"/>
<gene>
    <name evidence="6" type="ORF">B0T10DRAFT_455169</name>
</gene>
<organism evidence="6 7">
    <name type="scientific">Thelonectria olida</name>
    <dbReference type="NCBI Taxonomy" id="1576542"/>
    <lineage>
        <taxon>Eukaryota</taxon>
        <taxon>Fungi</taxon>
        <taxon>Dikarya</taxon>
        <taxon>Ascomycota</taxon>
        <taxon>Pezizomycotina</taxon>
        <taxon>Sordariomycetes</taxon>
        <taxon>Hypocreomycetidae</taxon>
        <taxon>Hypocreales</taxon>
        <taxon>Nectriaceae</taxon>
        <taxon>Thelonectria</taxon>
    </lineage>
</organism>
<dbReference type="SMART" id="SM00066">
    <property type="entry name" value="GAL4"/>
    <property type="match status" value="1"/>
</dbReference>
<dbReference type="CDD" id="cd12148">
    <property type="entry name" value="fungal_TF_MHR"/>
    <property type="match status" value="1"/>
</dbReference>
<dbReference type="InterPro" id="IPR036864">
    <property type="entry name" value="Zn2-C6_fun-type_DNA-bd_sf"/>
</dbReference>
<name>A0A9P9AS06_9HYPO</name>
<dbReference type="GO" id="GO:0005634">
    <property type="term" value="C:nucleus"/>
    <property type="evidence" value="ECO:0007669"/>
    <property type="project" value="UniProtKB-SubCell"/>
</dbReference>
<comment type="caution">
    <text evidence="6">The sequence shown here is derived from an EMBL/GenBank/DDBJ whole genome shotgun (WGS) entry which is preliminary data.</text>
</comment>
<dbReference type="GO" id="GO:0006351">
    <property type="term" value="P:DNA-templated transcription"/>
    <property type="evidence" value="ECO:0007669"/>
    <property type="project" value="InterPro"/>
</dbReference>
<sequence>MNTDVPSHIKSPKILACILCQQRKIKCDKGAPCSNCEKVGAMCTPSTPAPVRKKRRTNRDLRERLARCEALLKEYAPAGGEVDTSASSPSVDYPASADDSFQSPSQFGPLIAGEKDVNPIWMPMGKVIVEDGGLKYVDNFPWVTVQKQIQSMKKLLEDEEQSVADSDMTPPQDEEVNLSFSADSHSPTSFENVTPAPVQVFKLWQVFIERVNPLTKLIHVPSLQPLVIEASTDHSKIPHNAQSLLYAIYFVSTVALTEVEAIQILNMPQEEALKRFASGVKTALTRANFLEKYDMMTLQALVLYLLAIHSRANRHETWILSGVLIRMAQKLGLHRDGEALNFTPFEAEMRRRLWWQILMSDTKHAIASGFHAPMLTWNWDTRLPHNVNDADLYPNFMEPIQPRDSPTEMAFFLVLCELHRFAIENRITDLGTLAMGSLKEGGKRTKNANGTNNTPLACATPKDVVQRLDAKLLEIEEKYVDPSVSPLHMVASKFRHVLTGELLSILTPIHELPEWGTEIFNAEDNVFRICLIHFERNMDLYDEIRETSFIWFFKLHFEPDGVLFIASHLQERLLGSLVDRSWALIDKVYRNHTELWDMARKRNVTLGSSILRAWRGRERALSQLGQPYDVPSVVCSLQSAVPQSNPSPAPAMEAIAKPDPDWLIDQLAGYSLDPAGLDPASFMQPEGHHHF</sequence>
<dbReference type="Gene3D" id="4.10.240.10">
    <property type="entry name" value="Zn(2)-C6 fungal-type DNA-binding domain"/>
    <property type="match status" value="1"/>
</dbReference>
<evidence type="ECO:0000256" key="3">
    <source>
        <dbReference type="ARBA" id="ARBA00023242"/>
    </source>
</evidence>
<dbReference type="AlphaFoldDB" id="A0A9P9AS06"/>
<dbReference type="EMBL" id="JAGPYM010000003">
    <property type="protein sequence ID" value="KAH6897306.1"/>
    <property type="molecule type" value="Genomic_DNA"/>
</dbReference>
<protein>
    <submittedName>
        <fullName evidence="6">Fungal-specific transcription factor domain-containing protein</fullName>
    </submittedName>
</protein>
<dbReference type="SMART" id="SM00906">
    <property type="entry name" value="Fungal_trans"/>
    <property type="match status" value="1"/>
</dbReference>
<dbReference type="PANTHER" id="PTHR31001">
    <property type="entry name" value="UNCHARACTERIZED TRANSCRIPTIONAL REGULATORY PROTEIN"/>
    <property type="match status" value="1"/>
</dbReference>
<dbReference type="OrthoDB" id="2269373at2759"/>
<evidence type="ECO:0000256" key="2">
    <source>
        <dbReference type="ARBA" id="ARBA00022723"/>
    </source>
</evidence>
<dbReference type="GO" id="GO:0008270">
    <property type="term" value="F:zinc ion binding"/>
    <property type="evidence" value="ECO:0007669"/>
    <property type="project" value="InterPro"/>
</dbReference>
<evidence type="ECO:0000259" key="5">
    <source>
        <dbReference type="PROSITE" id="PS50048"/>
    </source>
</evidence>
<accession>A0A9P9AS06</accession>
<dbReference type="CDD" id="cd00067">
    <property type="entry name" value="GAL4"/>
    <property type="match status" value="1"/>
</dbReference>
<evidence type="ECO:0000256" key="1">
    <source>
        <dbReference type="ARBA" id="ARBA00004123"/>
    </source>
</evidence>
<dbReference type="InterPro" id="IPR007219">
    <property type="entry name" value="XnlR_reg_dom"/>
</dbReference>
<evidence type="ECO:0000313" key="7">
    <source>
        <dbReference type="Proteomes" id="UP000777438"/>
    </source>
</evidence>
<dbReference type="GO" id="GO:0000981">
    <property type="term" value="F:DNA-binding transcription factor activity, RNA polymerase II-specific"/>
    <property type="evidence" value="ECO:0007669"/>
    <property type="project" value="InterPro"/>
</dbReference>